<dbReference type="EMBL" id="QRNJ01000052">
    <property type="protein sequence ID" value="RHK36615.1"/>
    <property type="molecule type" value="Genomic_DNA"/>
</dbReference>
<dbReference type="InterPro" id="IPR010982">
    <property type="entry name" value="Lambda_DNA-bd_dom_sf"/>
</dbReference>
<evidence type="ECO:0000313" key="7">
    <source>
        <dbReference type="EMBL" id="RHK36615.1"/>
    </source>
</evidence>
<dbReference type="Proteomes" id="UP000286561">
    <property type="component" value="Unassembled WGS sequence"/>
</dbReference>
<dbReference type="SUPFAM" id="SSF47413">
    <property type="entry name" value="lambda repressor-like DNA-binding domains"/>
    <property type="match status" value="1"/>
</dbReference>
<evidence type="ECO:0000313" key="6">
    <source>
        <dbReference type="EMBL" id="RHC63156.1"/>
    </source>
</evidence>
<protein>
    <submittedName>
        <fullName evidence="4">XRE family transcriptional regulator</fullName>
    </submittedName>
</protein>
<evidence type="ECO:0000313" key="3">
    <source>
        <dbReference type="EMBL" id="CUO75812.1"/>
    </source>
</evidence>
<dbReference type="EMBL" id="CYZL01000023">
    <property type="protein sequence ID" value="CUO75812.1"/>
    <property type="molecule type" value="Genomic_DNA"/>
</dbReference>
<dbReference type="InterPro" id="IPR036286">
    <property type="entry name" value="LexA/Signal_pep-like_sf"/>
</dbReference>
<evidence type="ECO:0000259" key="1">
    <source>
        <dbReference type="PROSITE" id="PS50943"/>
    </source>
</evidence>
<name>A0A173S964_9FIRM</name>
<dbReference type="InterPro" id="IPR015927">
    <property type="entry name" value="Peptidase_S24_S26A/B/C"/>
</dbReference>
<evidence type="ECO:0000313" key="15">
    <source>
        <dbReference type="Proteomes" id="UP000286561"/>
    </source>
</evidence>
<evidence type="ECO:0000313" key="10">
    <source>
        <dbReference type="Proteomes" id="UP000095679"/>
    </source>
</evidence>
<evidence type="ECO:0000313" key="9">
    <source>
        <dbReference type="Proteomes" id="UP000095390"/>
    </source>
</evidence>
<dbReference type="OrthoDB" id="9814553at2"/>
<dbReference type="EMBL" id="CYYC01000006">
    <property type="protein sequence ID" value="CUM86872.1"/>
    <property type="molecule type" value="Genomic_DNA"/>
</dbReference>
<dbReference type="Gene3D" id="1.10.260.40">
    <property type="entry name" value="lambda repressor-like DNA-binding domains"/>
    <property type="match status" value="1"/>
</dbReference>
<reference evidence="11 12" key="2">
    <citation type="submission" date="2018-08" db="EMBL/GenBank/DDBJ databases">
        <title>A genome reference for cultivated species of the human gut microbiota.</title>
        <authorList>
            <person name="Zou Y."/>
            <person name="Xue W."/>
            <person name="Luo G."/>
        </authorList>
    </citation>
    <scope>NUCLEOTIDE SEQUENCE [LARGE SCALE GENOMIC DNA]</scope>
    <source>
        <strain evidence="8 13">AF31-17AC</strain>
        <strain evidence="7 12">AF45-14BH</strain>
        <strain evidence="6 14">AM34-3LB</strain>
        <strain evidence="5 15">AM48-23BH</strain>
        <strain evidence="4 11">TM10-1AC</strain>
    </source>
</reference>
<dbReference type="Proteomes" id="UP000095390">
    <property type="component" value="Unassembled WGS sequence"/>
</dbReference>
<reference evidence="9 10" key="1">
    <citation type="submission" date="2015-09" db="EMBL/GenBank/DDBJ databases">
        <authorList>
            <consortium name="Pathogen Informatics"/>
        </authorList>
    </citation>
    <scope>NUCLEOTIDE SEQUENCE [LARGE SCALE GENOMIC DNA]</scope>
    <source>
        <strain evidence="3 10">2789STDY5834835</strain>
        <strain evidence="2 9">2789STDY5834966</strain>
    </source>
</reference>
<dbReference type="Proteomes" id="UP000283700">
    <property type="component" value="Unassembled WGS sequence"/>
</dbReference>
<sequence length="241" mass="27811">MFSDKIRELMIERDISLTDLAELSGVPFETLRNIYYRKVKDPKVSTAFQLASALEVTVEYLLKDMSTTEEEAENSEGQEGIEEELLENYRECGNHGKAIIRLVARLECKAARKERLNLRKMKHRIPCFIPVGRIGDGIDYNSCTVEDEYTMIKKVYLAIEITNNNFAPAYCKGDRILLENRFPELGECAVFTDGMKAYFRYFKMEGEMYCLKCLNGRGKDMLLRRMDEVDCLGTCISVIRK</sequence>
<dbReference type="EMBL" id="QRQO01000033">
    <property type="protein sequence ID" value="RHN11744.1"/>
    <property type="molecule type" value="Genomic_DNA"/>
</dbReference>
<dbReference type="AlphaFoldDB" id="A0A173S964"/>
<dbReference type="Proteomes" id="UP000283497">
    <property type="component" value="Unassembled WGS sequence"/>
</dbReference>
<evidence type="ECO:0000313" key="14">
    <source>
        <dbReference type="Proteomes" id="UP000284621"/>
    </source>
</evidence>
<dbReference type="InterPro" id="IPR001387">
    <property type="entry name" value="Cro/C1-type_HTH"/>
</dbReference>
<dbReference type="Proteomes" id="UP000284621">
    <property type="component" value="Unassembled WGS sequence"/>
</dbReference>
<evidence type="ECO:0000313" key="12">
    <source>
        <dbReference type="Proteomes" id="UP000283497"/>
    </source>
</evidence>
<dbReference type="SMART" id="SM00530">
    <property type="entry name" value="HTH_XRE"/>
    <property type="match status" value="1"/>
</dbReference>
<organism evidence="2 9">
    <name type="scientific">Anaerobutyricum hallii</name>
    <dbReference type="NCBI Taxonomy" id="39488"/>
    <lineage>
        <taxon>Bacteria</taxon>
        <taxon>Bacillati</taxon>
        <taxon>Bacillota</taxon>
        <taxon>Clostridia</taxon>
        <taxon>Lachnospirales</taxon>
        <taxon>Lachnospiraceae</taxon>
        <taxon>Anaerobutyricum</taxon>
    </lineage>
</organism>
<dbReference type="EMBL" id="QSEP01000241">
    <property type="protein sequence ID" value="RGZ74614.1"/>
    <property type="molecule type" value="Genomic_DNA"/>
</dbReference>
<accession>A0A173S964</accession>
<dbReference type="GeneID" id="75048827"/>
<evidence type="ECO:0000313" key="11">
    <source>
        <dbReference type="Proteomes" id="UP000262524"/>
    </source>
</evidence>
<gene>
    <name evidence="7" type="ORF">DW068_12285</name>
    <name evidence="6" type="ORF">DW833_10075</name>
    <name evidence="5" type="ORF">DW972_15840</name>
    <name evidence="8" type="ORF">DWZ29_11400</name>
    <name evidence="4" type="ORF">DXD91_08915</name>
    <name evidence="3" type="ORF">ERS852450_02368</name>
    <name evidence="2" type="ORF">ERS852578_00766</name>
</gene>
<evidence type="ECO:0000313" key="8">
    <source>
        <dbReference type="EMBL" id="RHN11744.1"/>
    </source>
</evidence>
<evidence type="ECO:0000313" key="13">
    <source>
        <dbReference type="Proteomes" id="UP000283700"/>
    </source>
</evidence>
<dbReference type="CDD" id="cd00093">
    <property type="entry name" value="HTH_XRE"/>
    <property type="match status" value="1"/>
</dbReference>
<evidence type="ECO:0000313" key="5">
    <source>
        <dbReference type="EMBL" id="RGZ74614.1"/>
    </source>
</evidence>
<keyword evidence="14" id="KW-1185">Reference proteome</keyword>
<dbReference type="Pfam" id="PF00717">
    <property type="entry name" value="Peptidase_S24"/>
    <property type="match status" value="1"/>
</dbReference>
<feature type="domain" description="HTH cro/C1-type" evidence="1">
    <location>
        <begin position="6"/>
        <end position="61"/>
    </location>
</feature>
<proteinExistence type="predicted"/>
<evidence type="ECO:0000313" key="2">
    <source>
        <dbReference type="EMBL" id="CUM86872.1"/>
    </source>
</evidence>
<dbReference type="Proteomes" id="UP000262524">
    <property type="component" value="Unassembled WGS sequence"/>
</dbReference>
<dbReference type="PROSITE" id="PS50943">
    <property type="entry name" value="HTH_CROC1"/>
    <property type="match status" value="1"/>
</dbReference>
<dbReference type="SUPFAM" id="SSF51306">
    <property type="entry name" value="LexA/Signal peptidase"/>
    <property type="match status" value="1"/>
</dbReference>
<dbReference type="Proteomes" id="UP000095679">
    <property type="component" value="Unassembled WGS sequence"/>
</dbReference>
<dbReference type="RefSeq" id="WP_005351298.1">
    <property type="nucleotide sequence ID" value="NZ_BLYK01000028.1"/>
</dbReference>
<evidence type="ECO:0000313" key="4">
    <source>
        <dbReference type="EMBL" id="RGI86976.1"/>
    </source>
</evidence>
<dbReference type="GO" id="GO:0003677">
    <property type="term" value="F:DNA binding"/>
    <property type="evidence" value="ECO:0007669"/>
    <property type="project" value="InterPro"/>
</dbReference>
<dbReference type="EMBL" id="QSOE01000053">
    <property type="protein sequence ID" value="RGI86976.1"/>
    <property type="molecule type" value="Genomic_DNA"/>
</dbReference>
<dbReference type="Pfam" id="PF13443">
    <property type="entry name" value="HTH_26"/>
    <property type="match status" value="1"/>
</dbReference>
<dbReference type="EMBL" id="QSID01000011">
    <property type="protein sequence ID" value="RHC63156.1"/>
    <property type="molecule type" value="Genomic_DNA"/>
</dbReference>